<dbReference type="InterPro" id="IPR051533">
    <property type="entry name" value="WaaL-like"/>
</dbReference>
<evidence type="ECO:0000259" key="8">
    <source>
        <dbReference type="Pfam" id="PF15864"/>
    </source>
</evidence>
<dbReference type="AlphaFoldDB" id="A0A2N8L232"/>
<dbReference type="PANTHER" id="PTHR37422">
    <property type="entry name" value="TEICHURONIC ACID BIOSYNTHESIS PROTEIN TUAE"/>
    <property type="match status" value="1"/>
</dbReference>
<accession>A0A2N8L232</accession>
<proteinExistence type="predicted"/>
<dbReference type="EMBL" id="POSP01000003">
    <property type="protein sequence ID" value="PND39769.1"/>
    <property type="molecule type" value="Genomic_DNA"/>
</dbReference>
<dbReference type="Pfam" id="PF15864">
    <property type="entry name" value="PglL_A"/>
    <property type="match status" value="1"/>
</dbReference>
<evidence type="ECO:0000256" key="3">
    <source>
        <dbReference type="ARBA" id="ARBA00022989"/>
    </source>
</evidence>
<gene>
    <name evidence="9" type="ORF">C1O66_15105</name>
</gene>
<keyword evidence="4 5" id="KW-0472">Membrane</keyword>
<dbReference type="GO" id="GO:0016020">
    <property type="term" value="C:membrane"/>
    <property type="evidence" value="ECO:0007669"/>
    <property type="project" value="UniProtKB-SubCell"/>
</dbReference>
<feature type="transmembrane region" description="Helical" evidence="5">
    <location>
        <begin position="443"/>
        <end position="463"/>
    </location>
</feature>
<dbReference type="PANTHER" id="PTHR37422:SF21">
    <property type="entry name" value="EXOQ-LIKE PROTEIN"/>
    <property type="match status" value="1"/>
</dbReference>
<feature type="transmembrane region" description="Helical" evidence="5">
    <location>
        <begin position="97"/>
        <end position="116"/>
    </location>
</feature>
<evidence type="ECO:0000256" key="1">
    <source>
        <dbReference type="ARBA" id="ARBA00004141"/>
    </source>
</evidence>
<dbReference type="InterPro" id="IPR007016">
    <property type="entry name" value="O-antigen_ligase-rel_domated"/>
</dbReference>
<feature type="domain" description="O-antigen ligase-related" evidence="6">
    <location>
        <begin position="214"/>
        <end position="358"/>
    </location>
</feature>
<comment type="subcellular location">
    <subcellularLocation>
        <location evidence="1">Membrane</location>
        <topology evidence="1">Multi-pass membrane protein</topology>
    </subcellularLocation>
</comment>
<evidence type="ECO:0000313" key="10">
    <source>
        <dbReference type="Proteomes" id="UP000235916"/>
    </source>
</evidence>
<dbReference type="InterPro" id="IPR031726">
    <property type="entry name" value="PglL_A"/>
</dbReference>
<keyword evidence="10" id="KW-1185">Reference proteome</keyword>
<evidence type="ECO:0000259" key="6">
    <source>
        <dbReference type="Pfam" id="PF04932"/>
    </source>
</evidence>
<feature type="domain" description="Virulence factor membrane-bound polymerase C-terminal" evidence="7">
    <location>
        <begin position="391"/>
        <end position="556"/>
    </location>
</feature>
<dbReference type="OrthoDB" id="4448at2"/>
<feature type="transmembrane region" description="Helical" evidence="5">
    <location>
        <begin position="71"/>
        <end position="91"/>
    </location>
</feature>
<dbReference type="Pfam" id="PF11846">
    <property type="entry name" value="Wzy_C_2"/>
    <property type="match status" value="1"/>
</dbReference>
<dbReference type="InterPro" id="IPR021797">
    <property type="entry name" value="Wzy_C_2"/>
</dbReference>
<dbReference type="Proteomes" id="UP000235916">
    <property type="component" value="Unassembled WGS sequence"/>
</dbReference>
<dbReference type="Pfam" id="PF04932">
    <property type="entry name" value="Wzy_C"/>
    <property type="match status" value="1"/>
</dbReference>
<evidence type="ECO:0000256" key="2">
    <source>
        <dbReference type="ARBA" id="ARBA00022692"/>
    </source>
</evidence>
<evidence type="ECO:0000259" key="7">
    <source>
        <dbReference type="Pfam" id="PF11846"/>
    </source>
</evidence>
<feature type="transmembrane region" description="Helical" evidence="5">
    <location>
        <begin position="405"/>
        <end position="422"/>
    </location>
</feature>
<feature type="transmembrane region" description="Helical" evidence="5">
    <location>
        <begin position="254"/>
        <end position="273"/>
    </location>
</feature>
<evidence type="ECO:0000313" key="9">
    <source>
        <dbReference type="EMBL" id="PND39769.1"/>
    </source>
</evidence>
<feature type="transmembrane region" description="Helical" evidence="5">
    <location>
        <begin position="176"/>
        <end position="193"/>
    </location>
</feature>
<protein>
    <submittedName>
        <fullName evidence="9">Polymerase</fullName>
    </submittedName>
</protein>
<feature type="transmembrane region" description="Helical" evidence="5">
    <location>
        <begin position="39"/>
        <end position="59"/>
    </location>
</feature>
<feature type="domain" description="Protein glycosylation ligase" evidence="8">
    <location>
        <begin position="167"/>
        <end position="191"/>
    </location>
</feature>
<sequence length="591" mass="63456">MPSATPTALIGPYSVLALLLANALPPLLAYSLTPSATLFNQLAALGGWGLVLLALRAELGAGALSRQQGPAVWALLLLVAAPWVSWAWAGLPLSLTLANSGMLAAALGLVWVAQGLRDGQRADWFEALCWGLLAAGLLSLGVSLVQVFAPQLADGHVIARSGIPGRAVGNMRQPNHLASLLMWACVAAVYLGNQDRFSFLFRNTAARRAVLPVLLFAFVFAVVLTASRTGMIGVLILALWGALDRKLSRASKLSLLATPLMLGLSWWLMSVWASHGAHAFGAESRLAEGAGSPSRIAILLNAWELLKLNPLTGVGWGEFNLAWSMSEFPKRPVAFFDHTHNIAMQLAVDLGLPAATLILGLLAWALWRALALSWQRLGAEGVARRCAFMGVLMIGLHSLLEYPLWYAYFLLPTAFMLGLAVGRDAPEAADRADARDTAPRLRGVGLIGALLLAGSLFAVWDYLRVVAIYVPPADAKPLSQRIEDGRASVFFATQADYAAATSAPPSAAALAAARQTAHNLIDVRLMMAWAKSLHAVGDDERARHVVQRLREFRNSAADDWLGECDQPGFDPAEAPFQCSPPSRVIDWREMR</sequence>
<reference evidence="9 10" key="1">
    <citation type="submission" date="2018-01" db="EMBL/GenBank/DDBJ databases">
        <title>Draft genome sequence of Paucibacter aquatile CR182 isolated from freshwater of the Nakdong River.</title>
        <authorList>
            <person name="Choi A."/>
            <person name="Chung E.J."/>
        </authorList>
    </citation>
    <scope>NUCLEOTIDE SEQUENCE [LARGE SCALE GENOMIC DNA]</scope>
    <source>
        <strain evidence="9 10">CR182</strain>
    </source>
</reference>
<evidence type="ECO:0000256" key="5">
    <source>
        <dbReference type="SAM" id="Phobius"/>
    </source>
</evidence>
<feature type="transmembrane region" description="Helical" evidence="5">
    <location>
        <begin position="350"/>
        <end position="370"/>
    </location>
</feature>
<keyword evidence="3 5" id="KW-1133">Transmembrane helix</keyword>
<comment type="caution">
    <text evidence="9">The sequence shown here is derived from an EMBL/GenBank/DDBJ whole genome shotgun (WGS) entry which is preliminary data.</text>
</comment>
<feature type="transmembrane region" description="Helical" evidence="5">
    <location>
        <begin position="128"/>
        <end position="149"/>
    </location>
</feature>
<feature type="transmembrane region" description="Helical" evidence="5">
    <location>
        <begin position="230"/>
        <end position="247"/>
    </location>
</feature>
<organism evidence="9 10">
    <name type="scientific">Kinneretia aquatilis</name>
    <dbReference type="NCBI Taxonomy" id="2070761"/>
    <lineage>
        <taxon>Bacteria</taxon>
        <taxon>Pseudomonadati</taxon>
        <taxon>Pseudomonadota</taxon>
        <taxon>Betaproteobacteria</taxon>
        <taxon>Burkholderiales</taxon>
        <taxon>Sphaerotilaceae</taxon>
        <taxon>Roseateles</taxon>
    </lineage>
</organism>
<evidence type="ECO:0000256" key="4">
    <source>
        <dbReference type="ARBA" id="ARBA00023136"/>
    </source>
</evidence>
<keyword evidence="2 5" id="KW-0812">Transmembrane</keyword>
<name>A0A2N8L232_9BURK</name>